<dbReference type="SUPFAM" id="SSF81296">
    <property type="entry name" value="E set domains"/>
    <property type="match status" value="1"/>
</dbReference>
<dbReference type="InterPro" id="IPR014438">
    <property type="entry name" value="Glucan_biosyn_MdoG/MdoD"/>
</dbReference>
<evidence type="ECO:0000256" key="6">
    <source>
        <dbReference type="ARBA" id="ARBA00022764"/>
    </source>
</evidence>
<dbReference type="KEGG" id="ppeg:KUA23_01875"/>
<dbReference type="FunFam" id="2.70.98.10:FF:000001">
    <property type="entry name" value="Glucans biosynthesis protein G"/>
    <property type="match status" value="1"/>
</dbReference>
<comment type="subcellular location">
    <subcellularLocation>
        <location evidence="1 7">Periplasm</location>
    </subcellularLocation>
</comment>
<dbReference type="InterPro" id="IPR013783">
    <property type="entry name" value="Ig-like_fold"/>
</dbReference>
<feature type="region of interest" description="Disordered" evidence="8">
    <location>
        <begin position="511"/>
        <end position="578"/>
    </location>
</feature>
<evidence type="ECO:0000256" key="4">
    <source>
        <dbReference type="ARBA" id="ARBA00015376"/>
    </source>
</evidence>
<dbReference type="Gene3D" id="2.70.98.10">
    <property type="match status" value="1"/>
</dbReference>
<dbReference type="GO" id="GO:0042597">
    <property type="term" value="C:periplasmic space"/>
    <property type="evidence" value="ECO:0007669"/>
    <property type="project" value="UniProtKB-SubCell"/>
</dbReference>
<reference evidence="10" key="1">
    <citation type="journal article" date="2022" name="Front. Plant Sci.">
        <title>Agronomic efficiency and genome mining analysis of the wheat-biostimulant rhizospheric bacterium Pseudomonas pergaminensis sp. nov. strain 1008T.</title>
        <authorList>
            <person name="Diaz M."/>
            <person name="Bach T."/>
            <person name="Gonzalez Anta G."/>
            <person name="Agaras B."/>
            <person name="Wibberg D."/>
            <person name="Noguera F."/>
            <person name="Canciani W."/>
            <person name="Valverde C."/>
        </authorList>
    </citation>
    <scope>NUCLEOTIDE SEQUENCE</scope>
    <source>
        <strain evidence="10">1008</strain>
    </source>
</reference>
<keyword evidence="6 7" id="KW-0574">Periplasm</keyword>
<feature type="domain" description="Glucan biosynthesis periplasmic MdoG C-terminal" evidence="9">
    <location>
        <begin position="38"/>
        <end position="510"/>
    </location>
</feature>
<sequence length="578" mass="64953">MIVSPCNAPKLSAKRLRNALVTGSALFCLFGAGQLWAFSLDDVSAKAKELAGQKYEAPRSNLPNEFREMKFADYQKIRFRNEKAEWADQNTPFKLSFYHQGMHFDTPVKINEVTADSVQEIKYDPTRFDFGDVKFDPKATEQLGYAGFRVLYPINKADKQDEIMTMLGASYFRVVGKGQAYGLSARGMAIDTALPSGEEFPRFTEFWIERPKPGEKQLVIFALLDSPRATGAYRLTLRPGTDTIVDVKSQMFLRDKVSKLGVAPLTSMYLFGANQPSKVLNYRRELHDSSGLSIHAGNGEWIWRPLNNPKHLSVSNFTVENPRGFGLLQRGRDFSHYEDLDDNYDKRPSAWIEPEGDWGKGTVNLVEIPTADETNDNIVAFWSPAELPEVGKPLDVSYRLHWTMDEKSLHPTDSAWVKQTLRSTGDVKQSNLIRQPDGSVAYLVDFEGPSLKALPSDAAVRSQVSVSDNAELVENSVRYNEHTKGWRLTLRMKIKDAGKPTEMRAALVQDVPPPAPEQDTSHVLKADKVLAKQHEKQAKKDAKDKEAKQPEAAPATPEPIKTEQVLTETWSYQLPADE</sequence>
<dbReference type="Gene3D" id="2.60.40.10">
    <property type="entry name" value="Immunoglobulins"/>
    <property type="match status" value="1"/>
</dbReference>
<organism evidence="10 11">
    <name type="scientific">Pseudomonas pergaminensis</name>
    <dbReference type="NCBI Taxonomy" id="2853159"/>
    <lineage>
        <taxon>Bacteria</taxon>
        <taxon>Pseudomonadati</taxon>
        <taxon>Pseudomonadota</taxon>
        <taxon>Gammaproteobacteria</taxon>
        <taxon>Pseudomonadales</taxon>
        <taxon>Pseudomonadaceae</taxon>
        <taxon>Pseudomonas</taxon>
    </lineage>
</organism>
<dbReference type="RefSeq" id="WP_078050857.1">
    <property type="nucleotide sequence ID" value="NZ_CP078013.2"/>
</dbReference>
<name>A0ABD7TIL3_9PSED</name>
<feature type="compositionally biased region" description="Basic and acidic residues" evidence="8">
    <location>
        <begin position="519"/>
        <end position="549"/>
    </location>
</feature>
<evidence type="ECO:0000256" key="8">
    <source>
        <dbReference type="SAM" id="MobiDB-lite"/>
    </source>
</evidence>
<dbReference type="SUPFAM" id="SSF74650">
    <property type="entry name" value="Galactose mutarotase-like"/>
    <property type="match status" value="1"/>
</dbReference>
<feature type="compositionally biased region" description="Low complexity" evidence="8">
    <location>
        <begin position="550"/>
        <end position="559"/>
    </location>
</feature>
<dbReference type="GO" id="GO:0009250">
    <property type="term" value="P:glucan biosynthetic process"/>
    <property type="evidence" value="ECO:0007669"/>
    <property type="project" value="UniProtKB-UniRule"/>
</dbReference>
<accession>A0ABD7TIL3</accession>
<comment type="similarity">
    <text evidence="3 7">Belongs to the OpgD/OpgG family.</text>
</comment>
<dbReference type="InterPro" id="IPR014756">
    <property type="entry name" value="Ig_E-set"/>
</dbReference>
<dbReference type="InterPro" id="IPR014718">
    <property type="entry name" value="GH-type_carb-bd"/>
</dbReference>
<dbReference type="HAMAP" id="MF_01069">
    <property type="entry name" value="MdoG_OpgG"/>
    <property type="match status" value="1"/>
</dbReference>
<dbReference type="AlphaFoldDB" id="A0ABD7TIL3"/>
<evidence type="ECO:0000259" key="9">
    <source>
        <dbReference type="Pfam" id="PF04349"/>
    </source>
</evidence>
<dbReference type="PANTHER" id="PTHR30504">
    <property type="entry name" value="GLUCANS BIOSYNTHESIS PROTEIN"/>
    <property type="match status" value="1"/>
</dbReference>
<dbReference type="InterPro" id="IPR007444">
    <property type="entry name" value="Glucan_biosyn_MdoG_C"/>
</dbReference>
<evidence type="ECO:0000256" key="5">
    <source>
        <dbReference type="ARBA" id="ARBA00022729"/>
    </source>
</evidence>
<protein>
    <recommendedName>
        <fullName evidence="4 7">Glucans biosynthesis protein G</fullName>
    </recommendedName>
</protein>
<keyword evidence="5 7" id="KW-0732">Signal</keyword>
<dbReference type="PIRSF" id="PIRSF006281">
    <property type="entry name" value="MdoG"/>
    <property type="match status" value="1"/>
</dbReference>
<comment type="pathway">
    <text evidence="2 7">Glycan metabolism; osmoregulated periplasmic glucan (OPG) biosynthesis.</text>
</comment>
<dbReference type="PANTHER" id="PTHR30504:SF4">
    <property type="entry name" value="GLUCANS BIOSYNTHESIS PROTEIN G"/>
    <property type="match status" value="1"/>
</dbReference>
<evidence type="ECO:0000256" key="1">
    <source>
        <dbReference type="ARBA" id="ARBA00004418"/>
    </source>
</evidence>
<dbReference type="InterPro" id="IPR011013">
    <property type="entry name" value="Gal_mutarotase_sf_dom"/>
</dbReference>
<proteinExistence type="inferred from homology"/>
<reference evidence="10" key="2">
    <citation type="submission" date="2024-04" db="EMBL/GenBank/DDBJ databases">
        <authorList>
            <person name="Diaz M."/>
            <person name="Bach T."/>
            <person name="Gonzalez Anta G."/>
            <person name="Agaras B."/>
            <person name="Wibberg D."/>
            <person name="Noguera F."/>
            <person name="Canciani W."/>
            <person name="Ybarra T."/>
            <person name="Nunez M.L."/>
            <person name="Valverde C."/>
        </authorList>
    </citation>
    <scope>NUCLEOTIDE SEQUENCE</scope>
    <source>
        <strain evidence="10">1008</strain>
    </source>
</reference>
<evidence type="ECO:0000313" key="11">
    <source>
        <dbReference type="Proteomes" id="UP001056907"/>
    </source>
</evidence>
<dbReference type="Pfam" id="PF04349">
    <property type="entry name" value="MdoG"/>
    <property type="match status" value="1"/>
</dbReference>
<dbReference type="InterPro" id="IPR023704">
    <property type="entry name" value="MdoG_OpgG"/>
</dbReference>
<evidence type="ECO:0000313" key="10">
    <source>
        <dbReference type="EMBL" id="USW01530.1"/>
    </source>
</evidence>
<gene>
    <name evidence="7" type="primary">opgG</name>
    <name evidence="10" type="ORF">KUA23_01875</name>
</gene>
<dbReference type="Proteomes" id="UP001056907">
    <property type="component" value="Chromosome"/>
</dbReference>
<evidence type="ECO:0000256" key="3">
    <source>
        <dbReference type="ARBA" id="ARBA00009284"/>
    </source>
</evidence>
<dbReference type="EMBL" id="CP078013">
    <property type="protein sequence ID" value="USW01530.1"/>
    <property type="molecule type" value="Genomic_DNA"/>
</dbReference>
<evidence type="ECO:0000256" key="2">
    <source>
        <dbReference type="ARBA" id="ARBA00005001"/>
    </source>
</evidence>
<comment type="function">
    <text evidence="7">Involved in the biosynthesis of osmoregulated periplasmic glucans (OPGs).</text>
</comment>
<evidence type="ECO:0000256" key="7">
    <source>
        <dbReference type="HAMAP-Rule" id="MF_01069"/>
    </source>
</evidence>